<reference evidence="1 2" key="1">
    <citation type="submission" date="2017-06" db="EMBL/GenBank/DDBJ databases">
        <authorList>
            <person name="Kim H.J."/>
            <person name="Triplett B.A."/>
        </authorList>
    </citation>
    <scope>NUCLEOTIDE SEQUENCE [LARGE SCALE GENOMIC DNA]</scope>
</reference>
<proteinExistence type="predicted"/>
<dbReference type="RefSeq" id="YP_009791194.1">
    <property type="nucleotide sequence ID" value="NC_047838.1"/>
</dbReference>
<protein>
    <submittedName>
        <fullName evidence="1">Uncharacterized protein</fullName>
    </submittedName>
</protein>
<dbReference type="KEGG" id="vg:54981367"/>
<dbReference type="GeneID" id="54981367"/>
<dbReference type="Proteomes" id="UP000221247">
    <property type="component" value="Segment"/>
</dbReference>
<keyword evidence="2" id="KW-1185">Reference proteome</keyword>
<organism evidence="1 2">
    <name type="scientific">Synechococcus phage Bellamy</name>
    <dbReference type="NCBI Taxonomy" id="2023996"/>
    <lineage>
        <taxon>Viruses</taxon>
        <taxon>Duplodnaviria</taxon>
        <taxon>Heunggongvirae</taxon>
        <taxon>Uroviricota</taxon>
        <taxon>Caudoviricetes</taxon>
        <taxon>Pantevenvirales</taxon>
        <taxon>Kyanoviridae</taxon>
        <taxon>Bellamyvirus</taxon>
        <taxon>Bellamyvirus bellamy</taxon>
    </lineage>
</organism>
<evidence type="ECO:0000313" key="1">
    <source>
        <dbReference type="EMBL" id="ASR76082.1"/>
    </source>
</evidence>
<sequence length="135" mass="13941">MALKRTKLLGIQNVTGINTVGILTVGVTQTAGGVGIASTTFLRGVILHNTGLATCTSSLYIYDDGESEGSGAAITTRRIARVDLNSNETFFFETPYPITMTNGSQLFVEVTAPAAGGTGIGSVVNVQVLGDTDIV</sequence>
<gene>
    <name evidence="1" type="primary">37</name>
    <name evidence="1" type="ORF">PBI_BELLAMY_37</name>
</gene>
<name>A0A222YWJ7_9CAUD</name>
<accession>A0A222YWJ7</accession>
<evidence type="ECO:0000313" key="2">
    <source>
        <dbReference type="Proteomes" id="UP000221247"/>
    </source>
</evidence>
<dbReference type="EMBL" id="MF351863">
    <property type="protein sequence ID" value="ASR76082.1"/>
    <property type="molecule type" value="Genomic_DNA"/>
</dbReference>